<dbReference type="InterPro" id="IPR003521">
    <property type="entry name" value="ICln"/>
</dbReference>
<dbReference type="GO" id="GO:0000387">
    <property type="term" value="P:spliceosomal snRNP assembly"/>
    <property type="evidence" value="ECO:0007669"/>
    <property type="project" value="InterPro"/>
</dbReference>
<evidence type="ECO:0000256" key="1">
    <source>
        <dbReference type="ARBA" id="ARBA00004123"/>
    </source>
</evidence>
<comment type="similarity">
    <text evidence="3">Belongs to the pICln (TC 1.A.47) family.</text>
</comment>
<reference evidence="8" key="1">
    <citation type="submission" date="2018-11" db="EMBL/GenBank/DDBJ databases">
        <authorList>
            <consortium name="Pathogen Informatics"/>
        </authorList>
    </citation>
    <scope>NUCLEOTIDE SEQUENCE [LARGE SCALE GENOMIC DNA]</scope>
</reference>
<dbReference type="GO" id="GO:0005886">
    <property type="term" value="C:plasma membrane"/>
    <property type="evidence" value="ECO:0007669"/>
    <property type="project" value="InterPro"/>
</dbReference>
<dbReference type="GO" id="GO:0005634">
    <property type="term" value="C:nucleus"/>
    <property type="evidence" value="ECO:0007669"/>
    <property type="project" value="UniProtKB-SubCell"/>
</dbReference>
<dbReference type="GO" id="GO:0006821">
    <property type="term" value="P:chloride transport"/>
    <property type="evidence" value="ECO:0007669"/>
    <property type="project" value="InterPro"/>
</dbReference>
<dbReference type="GO" id="GO:0006884">
    <property type="term" value="P:cell volume homeostasis"/>
    <property type="evidence" value="ECO:0007669"/>
    <property type="project" value="InterPro"/>
</dbReference>
<dbReference type="AlphaFoldDB" id="A0A3P7YHQ8"/>
<keyword evidence="6" id="KW-0539">Nucleus</keyword>
<dbReference type="GO" id="GO:0034709">
    <property type="term" value="C:methylosome"/>
    <property type="evidence" value="ECO:0007669"/>
    <property type="project" value="InterPro"/>
</dbReference>
<dbReference type="InterPro" id="IPR011993">
    <property type="entry name" value="PH-like_dom_sf"/>
</dbReference>
<protein>
    <recommendedName>
        <fullName evidence="4">Methylosome subunit pICln</fullName>
    </recommendedName>
</protein>
<dbReference type="OrthoDB" id="19714at2759"/>
<evidence type="ECO:0000256" key="4">
    <source>
        <dbReference type="ARBA" id="ARBA00015653"/>
    </source>
</evidence>
<evidence type="ECO:0000256" key="3">
    <source>
        <dbReference type="ARBA" id="ARBA00007054"/>
    </source>
</evidence>
<comment type="function">
    <text evidence="7">Involved in both the assembly of spliceosomal snRNPs and the methylation of Sm proteins. Chaperone that regulates the assembly of spliceosomal U1, U2, U4 and U5 small nuclear ribonucleoproteins (snRNPs), the building blocks of the spliceosome, and thereby plays an important role in the splicing of cellular pre-mRNAs. Most spliceosomal snRNPs contain a common set of Sm proteins SNRPB, SNRPD1, SNRPD2, SNRPD3, SNRPE, SNRPF and SNRPG that assemble in a heptameric protein ring on the Sm site of the small nuclear RNA to form the core snRNP (Sm core). In the cytosol, the Sm proteins SNRPD1, SNRPD2, SNRPE, SNRPF and SNRPG are trapped in an inactive 6S pICln-Sm complex by the chaperone CLNS1A that controls the assembly of the core snRNP. Dissociation by the SMN complex of CLNS1A from the trapped Sm proteins and their transfer to an SMN-Sm complex triggers the assembly of core snRNPs and their transport to the nucleus.</text>
</comment>
<dbReference type="Pfam" id="PF03517">
    <property type="entry name" value="Voldacs"/>
    <property type="match status" value="1"/>
</dbReference>
<accession>A0A3P7YHQ8</accession>
<evidence type="ECO:0000256" key="5">
    <source>
        <dbReference type="ARBA" id="ARBA00022490"/>
    </source>
</evidence>
<keyword evidence="5" id="KW-0963">Cytoplasm</keyword>
<dbReference type="PRINTS" id="PR01348">
    <property type="entry name" value="ICLNCHANNEL"/>
</dbReference>
<dbReference type="Gene3D" id="2.30.29.30">
    <property type="entry name" value="Pleckstrin-homology domain (PH domain)/Phosphotyrosine-binding domain (PTB)"/>
    <property type="match status" value="1"/>
</dbReference>
<organism evidence="8">
    <name type="scientific">Heligmosomoides polygyrus</name>
    <name type="common">Parasitic roundworm</name>
    <dbReference type="NCBI Taxonomy" id="6339"/>
    <lineage>
        <taxon>Eukaryota</taxon>
        <taxon>Metazoa</taxon>
        <taxon>Ecdysozoa</taxon>
        <taxon>Nematoda</taxon>
        <taxon>Chromadorea</taxon>
        <taxon>Rhabditida</taxon>
        <taxon>Rhabditina</taxon>
        <taxon>Rhabditomorpha</taxon>
        <taxon>Strongyloidea</taxon>
        <taxon>Heligmosomidae</taxon>
        <taxon>Heligmosomoides</taxon>
    </lineage>
</organism>
<sequence>MGFSLTYPSIILHAVSTDLSTFPHECIYVLVDASKSGTASVTVLEIGVLFCVALKIINICAFQSDAESTIFLFSLLLKLEMCKVSRYLTSTGPQVFLSFRPQAC</sequence>
<comment type="subcellular location">
    <subcellularLocation>
        <location evidence="2">Cytoplasm</location>
    </subcellularLocation>
    <subcellularLocation>
        <location evidence="1">Nucleus</location>
    </subcellularLocation>
</comment>
<dbReference type="EMBL" id="UZAH01013265">
    <property type="protein sequence ID" value="VDO41078.1"/>
    <property type="molecule type" value="Genomic_DNA"/>
</dbReference>
<evidence type="ECO:0000256" key="2">
    <source>
        <dbReference type="ARBA" id="ARBA00004496"/>
    </source>
</evidence>
<name>A0A3P7YHQ8_HELPZ</name>
<evidence type="ECO:0000313" key="8">
    <source>
        <dbReference type="EMBL" id="VDO41078.1"/>
    </source>
</evidence>
<evidence type="ECO:0000256" key="7">
    <source>
        <dbReference type="ARBA" id="ARBA00045890"/>
    </source>
</evidence>
<dbReference type="InterPro" id="IPR039924">
    <property type="entry name" value="ICln/Lot5/Saf5"/>
</dbReference>
<proteinExistence type="inferred from homology"/>
<dbReference type="GO" id="GO:0005829">
    <property type="term" value="C:cytosol"/>
    <property type="evidence" value="ECO:0007669"/>
    <property type="project" value="InterPro"/>
</dbReference>
<evidence type="ECO:0000256" key="6">
    <source>
        <dbReference type="ARBA" id="ARBA00023242"/>
    </source>
</evidence>
<dbReference type="GO" id="GO:0034715">
    <property type="term" value="C:pICln-Sm protein complex"/>
    <property type="evidence" value="ECO:0007669"/>
    <property type="project" value="InterPro"/>
</dbReference>
<gene>
    <name evidence="8" type="ORF">HPBE_LOCUS3724</name>
</gene>